<dbReference type="PANTHER" id="PTHR40252:SF2">
    <property type="entry name" value="BLR0328 PROTEIN"/>
    <property type="match status" value="1"/>
</dbReference>
<dbReference type="SMART" id="SM01204">
    <property type="entry name" value="FIST_C"/>
    <property type="match status" value="1"/>
</dbReference>
<evidence type="ECO:0000256" key="1">
    <source>
        <dbReference type="SAM" id="MobiDB-lite"/>
    </source>
</evidence>
<keyword evidence="5" id="KW-1185">Reference proteome</keyword>
<proteinExistence type="predicted"/>
<feature type="region of interest" description="Disordered" evidence="1">
    <location>
        <begin position="1"/>
        <end position="24"/>
    </location>
</feature>
<dbReference type="PANTHER" id="PTHR40252">
    <property type="entry name" value="BLR0328 PROTEIN"/>
    <property type="match status" value="1"/>
</dbReference>
<protein>
    <submittedName>
        <fullName evidence="4">FIST signal transduction protein</fullName>
    </submittedName>
</protein>
<evidence type="ECO:0000259" key="2">
    <source>
        <dbReference type="SMART" id="SM00897"/>
    </source>
</evidence>
<dbReference type="Pfam" id="PF10442">
    <property type="entry name" value="FIST_C"/>
    <property type="match status" value="1"/>
</dbReference>
<reference evidence="5" key="1">
    <citation type="journal article" date="2019" name="Int. J. Syst. Evol. Microbiol.">
        <title>The Global Catalogue of Microorganisms (GCM) 10K type strain sequencing project: providing services to taxonomists for standard genome sequencing and annotation.</title>
        <authorList>
            <consortium name="The Broad Institute Genomics Platform"/>
            <consortium name="The Broad Institute Genome Sequencing Center for Infectious Disease"/>
            <person name="Wu L."/>
            <person name="Ma J."/>
        </authorList>
    </citation>
    <scope>NUCLEOTIDE SEQUENCE [LARGE SCALE GENOMIC DNA]</scope>
    <source>
        <strain evidence="5">JCM 19134</strain>
    </source>
</reference>
<dbReference type="Pfam" id="PF08495">
    <property type="entry name" value="FIST"/>
    <property type="match status" value="1"/>
</dbReference>
<evidence type="ECO:0000313" key="5">
    <source>
        <dbReference type="Proteomes" id="UP001409585"/>
    </source>
</evidence>
<comment type="caution">
    <text evidence="4">The sequence shown here is derived from an EMBL/GenBank/DDBJ whole genome shotgun (WGS) entry which is preliminary data.</text>
</comment>
<dbReference type="NCBIfam" id="NF041558">
    <property type="entry name" value="NosP"/>
    <property type="match status" value="1"/>
</dbReference>
<accession>A0AAV3U7M1</accession>
<dbReference type="AlphaFoldDB" id="A0AAV3U7M1"/>
<dbReference type="SMART" id="SM00897">
    <property type="entry name" value="FIST"/>
    <property type="match status" value="1"/>
</dbReference>
<dbReference type="Proteomes" id="UP001409585">
    <property type="component" value="Unassembled WGS sequence"/>
</dbReference>
<dbReference type="RefSeq" id="WP_345426284.1">
    <property type="nucleotide sequence ID" value="NZ_AP031496.1"/>
</dbReference>
<organism evidence="4 5">
    <name type="scientific">Halioxenophilus aromaticivorans</name>
    <dbReference type="NCBI Taxonomy" id="1306992"/>
    <lineage>
        <taxon>Bacteria</taxon>
        <taxon>Pseudomonadati</taxon>
        <taxon>Pseudomonadota</taxon>
        <taxon>Gammaproteobacteria</taxon>
        <taxon>Alteromonadales</taxon>
        <taxon>Alteromonadaceae</taxon>
        <taxon>Halioxenophilus</taxon>
    </lineage>
</organism>
<sequence length="395" mass="43363">MTDASNERPLAANDGNLSQNRVLRAGSDHPDPVMAAREIHAGLTGQESACIFFYCSADYRLDLLSEELNTLFQNVRIVGCTTAGEITPLGYRRNAIAAFSLPSSHFSVETVLIEDLAHFSEQEAQLLVSHMVERLQSKAVAPISGNSFALSLLDGMSIREELVLKALSTGLAEIPLVGGSAGDNMNFQDTRVYFEGEFKTRSAILALVNTTCPFHVFSTHHLTSQQEKLVVTSASPYERVVHELNAEPAALEYCRVHGLSIDNLDTETFAIHPVAVQLSDELYVRAIQKVNDDLSLTFFCAIDVGVVLTKMTSGGLLEQSKHLLHSVTQDIGEPQIIIGFDCIYRRCETDHIDIVGEMSELYAQYKMIGFNTYGEQMDGLHLNHTITGVAIGSHD</sequence>
<evidence type="ECO:0000313" key="4">
    <source>
        <dbReference type="EMBL" id="GAA4954604.1"/>
    </source>
</evidence>
<dbReference type="InterPro" id="IPR019494">
    <property type="entry name" value="FIST_C"/>
</dbReference>
<gene>
    <name evidence="4" type="ORF">GCM10025791_38400</name>
</gene>
<dbReference type="EMBL" id="BAABLX010000062">
    <property type="protein sequence ID" value="GAA4954604.1"/>
    <property type="molecule type" value="Genomic_DNA"/>
</dbReference>
<name>A0AAV3U7M1_9ALTE</name>
<dbReference type="InterPro" id="IPR013702">
    <property type="entry name" value="FIST_domain_N"/>
</dbReference>
<feature type="domain" description="FIST" evidence="2">
    <location>
        <begin position="47"/>
        <end position="248"/>
    </location>
</feature>
<feature type="domain" description="FIST C-domain" evidence="3">
    <location>
        <begin position="249"/>
        <end position="379"/>
    </location>
</feature>
<evidence type="ECO:0000259" key="3">
    <source>
        <dbReference type="SMART" id="SM01204"/>
    </source>
</evidence>